<gene>
    <name evidence="1" type="ORF">SNAT2548_LOCUS31092</name>
</gene>
<dbReference type="EMBL" id="CAJNDS010002638">
    <property type="protein sequence ID" value="CAE7553623.1"/>
    <property type="molecule type" value="Genomic_DNA"/>
</dbReference>
<comment type="caution">
    <text evidence="1">The sequence shown here is derived from an EMBL/GenBank/DDBJ whole genome shotgun (WGS) entry which is preliminary data.</text>
</comment>
<dbReference type="Proteomes" id="UP000604046">
    <property type="component" value="Unassembled WGS sequence"/>
</dbReference>
<dbReference type="AlphaFoldDB" id="A0A812U6F1"/>
<keyword evidence="2" id="KW-1185">Reference proteome</keyword>
<accession>A0A812U6F1</accession>
<reference evidence="1" key="1">
    <citation type="submission" date="2021-02" db="EMBL/GenBank/DDBJ databases">
        <authorList>
            <person name="Dougan E. K."/>
            <person name="Rhodes N."/>
            <person name="Thang M."/>
            <person name="Chan C."/>
        </authorList>
    </citation>
    <scope>NUCLEOTIDE SEQUENCE</scope>
</reference>
<evidence type="ECO:0000313" key="2">
    <source>
        <dbReference type="Proteomes" id="UP000604046"/>
    </source>
</evidence>
<name>A0A812U6F1_9DINO</name>
<organism evidence="1 2">
    <name type="scientific">Symbiodinium natans</name>
    <dbReference type="NCBI Taxonomy" id="878477"/>
    <lineage>
        <taxon>Eukaryota</taxon>
        <taxon>Sar</taxon>
        <taxon>Alveolata</taxon>
        <taxon>Dinophyceae</taxon>
        <taxon>Suessiales</taxon>
        <taxon>Symbiodiniaceae</taxon>
        <taxon>Symbiodinium</taxon>
    </lineage>
</organism>
<protein>
    <submittedName>
        <fullName evidence="1">Uncharacterized protein</fullName>
    </submittedName>
</protein>
<sequence length="434" mass="48905">MENSHRDWFEAEFRASDEREAVDLKMFRLLQEGAGQVTVVQIEQPEVMQRALPTSCQGTIEVELPRLAQKVYPMLIAADAGFLACEVRTREDVFSMKHGAREMLWCQKGSDTDEWTVRQRQQVKTQGEWFVGSFIIPQSDSSLPHYLLCFFLGNHSRVEDGELKRMSQNFGLGGILFVELWSWTPSGMSRLAVDAVHTGHSMSNVSYAAAQVGTNNFICSIDDRFNDDSFQLVGFRVDVASDASEAKLSRTTDFWAPLPREASWTLTPLSVLQSSVQLASARVQLVRKFCFYVTICFFVVPQTSSSPTRKSFAFAGPYLHGAEAEQLEEEYDTVQLSVCNNGQNMLLRIEYKAKVTRLKLEERTVTVLLSREAEVVNIVWDSATSSTFHGEGQLPLYTDHIQNQMSLQDIMLGSSPQGPCPKWQGRCYTKKVSA</sequence>
<evidence type="ECO:0000313" key="1">
    <source>
        <dbReference type="EMBL" id="CAE7553623.1"/>
    </source>
</evidence>
<proteinExistence type="predicted"/>